<feature type="domain" description="DUF1588" evidence="3">
    <location>
        <begin position="588"/>
        <end position="685"/>
    </location>
</feature>
<sequence length="778" mass="87057">MTIAVICQIGLGGHAWVAAAEELDSFLNTHCSDCHSGPDASAGFDIDHVSSDQGSFPVEAWELMHRRLLSRQMPPPDAERPSEQEYVGAIERLERRLDQHATAFPTVGTVPTLRRLTRTEYQNAIRDLLAVKIDASTWLPADESSGGFDNITVGELSPTLISRYVTAAQVIARTALGRRSIAPEGITVRVPADRTQESHQSGLPLGTRGGTSFEHTFGVSGEYEIELKLTRDRDEKVEGLNEEHQLDVLIDRVLRHRFTVKPPPKRNDYTHSDSHLRTRLWIDAGTREVVVTFPQKFQSLIESGRQPFDARFNRHRHPRITPALFQVSLVGPLSSATEDAVETESRKIVLGDNVVPEPPASPEQARMVAEQIVERLSRRAFRRAVDRSDIESAMFFFDQGYRENGFDAGIESALSSILVNPNFLFRIESTPTDAIPGKPYRIDDFELASRLSFFLWSSLPDDRLLDLAQAERLNKPESLRNEVARMLADQRSEALATNFASQWLYLRNLDSMTPDLRLFPDFDDNLRQAMRMETEMLFSDIMRGNRSVLDLINADYTFLNERLATHYGIPGILGSDFRKVELPVESIRGGILRHGSILTVTSYATRTSPTIRGHWVLKNILGTPTPPPPANVPALKEKSTVVATSVRERLARHREDPACASCHDLMDPIGFALENFDAVGRYRVHDDTLAIDSSGVMPDGAEIDGVDALEDAILERPELFITNLTEKFVTYGIGRIVGPTDGTHVRKIVQSVREDDDRFETLIQAIVASDLFTHRNAL</sequence>
<accession>A0A5C6A7N7</accession>
<dbReference type="Proteomes" id="UP000316213">
    <property type="component" value="Unassembled WGS sequence"/>
</dbReference>
<proteinExistence type="predicted"/>
<comment type="caution">
    <text evidence="6">The sequence shown here is derived from an EMBL/GenBank/DDBJ whole genome shotgun (WGS) entry which is preliminary data.</text>
</comment>
<dbReference type="OrthoDB" id="175242at2"/>
<feature type="domain" description="DUF1587" evidence="2">
    <location>
        <begin position="114"/>
        <end position="176"/>
    </location>
</feature>
<evidence type="ECO:0000259" key="1">
    <source>
        <dbReference type="Pfam" id="PF07624"/>
    </source>
</evidence>
<dbReference type="InterPro" id="IPR013043">
    <property type="entry name" value="DUF1595"/>
</dbReference>
<dbReference type="InterPro" id="IPR013042">
    <property type="entry name" value="DUF1592"/>
</dbReference>
<protein>
    <recommendedName>
        <fullName evidence="8">Planctomycete cytochrome C</fullName>
    </recommendedName>
</protein>
<keyword evidence="7" id="KW-1185">Reference proteome</keyword>
<evidence type="ECO:0000313" key="6">
    <source>
        <dbReference type="EMBL" id="TWT94313.1"/>
    </source>
</evidence>
<dbReference type="InterPro" id="IPR013039">
    <property type="entry name" value="DUF1588"/>
</dbReference>
<dbReference type="Pfam" id="PF07637">
    <property type="entry name" value="PSD5"/>
    <property type="match status" value="1"/>
</dbReference>
<gene>
    <name evidence="6" type="ORF">Pla100_39240</name>
</gene>
<name>A0A5C6A7N7_9BACT</name>
<reference evidence="6 7" key="1">
    <citation type="submission" date="2019-02" db="EMBL/GenBank/DDBJ databases">
        <title>Deep-cultivation of Planctomycetes and their phenomic and genomic characterization uncovers novel biology.</title>
        <authorList>
            <person name="Wiegand S."/>
            <person name="Jogler M."/>
            <person name="Boedeker C."/>
            <person name="Pinto D."/>
            <person name="Vollmers J."/>
            <person name="Rivas-Marin E."/>
            <person name="Kohn T."/>
            <person name="Peeters S.H."/>
            <person name="Heuer A."/>
            <person name="Rast P."/>
            <person name="Oberbeckmann S."/>
            <person name="Bunk B."/>
            <person name="Jeske O."/>
            <person name="Meyerdierks A."/>
            <person name="Storesund J.E."/>
            <person name="Kallscheuer N."/>
            <person name="Luecker S."/>
            <person name="Lage O.M."/>
            <person name="Pohl T."/>
            <person name="Merkel B.J."/>
            <person name="Hornburger P."/>
            <person name="Mueller R.-W."/>
            <person name="Bruemmer F."/>
            <person name="Labrenz M."/>
            <person name="Spormann A.M."/>
            <person name="Op Den Camp H."/>
            <person name="Overmann J."/>
            <person name="Amann R."/>
            <person name="Jetten M.S.M."/>
            <person name="Mascher T."/>
            <person name="Medema M.H."/>
            <person name="Devos D.P."/>
            <person name="Kaster A.-K."/>
            <person name="Ovreas L."/>
            <person name="Rohde M."/>
            <person name="Galperin M.Y."/>
            <person name="Jogler C."/>
        </authorList>
    </citation>
    <scope>NUCLEOTIDE SEQUENCE [LARGE SCALE GENOMIC DNA]</scope>
    <source>
        <strain evidence="6 7">Pla100</strain>
    </source>
</reference>
<dbReference type="Pfam" id="PF07626">
    <property type="entry name" value="PSD3"/>
    <property type="match status" value="1"/>
</dbReference>
<feature type="domain" description="DUF1595" evidence="5">
    <location>
        <begin position="369"/>
        <end position="428"/>
    </location>
</feature>
<dbReference type="AlphaFoldDB" id="A0A5C6A7N7"/>
<dbReference type="Pfam" id="PF07631">
    <property type="entry name" value="PSD4"/>
    <property type="match status" value="1"/>
</dbReference>
<dbReference type="InterPro" id="IPR013036">
    <property type="entry name" value="DUF1587"/>
</dbReference>
<dbReference type="Pfam" id="PF07627">
    <property type="entry name" value="PSCyt3"/>
    <property type="match status" value="1"/>
</dbReference>
<evidence type="ECO:0000259" key="5">
    <source>
        <dbReference type="Pfam" id="PF07637"/>
    </source>
</evidence>
<dbReference type="InterPro" id="IPR011478">
    <property type="entry name" value="DUF1585"/>
</dbReference>
<evidence type="ECO:0000313" key="7">
    <source>
        <dbReference type="Proteomes" id="UP000316213"/>
    </source>
</evidence>
<evidence type="ECO:0000259" key="4">
    <source>
        <dbReference type="Pfam" id="PF07631"/>
    </source>
</evidence>
<dbReference type="EMBL" id="SJPM01000008">
    <property type="protein sequence ID" value="TWT94313.1"/>
    <property type="molecule type" value="Genomic_DNA"/>
</dbReference>
<evidence type="ECO:0008006" key="8">
    <source>
        <dbReference type="Google" id="ProtNLM"/>
    </source>
</evidence>
<feature type="domain" description="DUF1585" evidence="1">
    <location>
        <begin position="699"/>
        <end position="772"/>
    </location>
</feature>
<evidence type="ECO:0000259" key="3">
    <source>
        <dbReference type="Pfam" id="PF07627"/>
    </source>
</evidence>
<organism evidence="6 7">
    <name type="scientific">Neorhodopirellula pilleata</name>
    <dbReference type="NCBI Taxonomy" id="2714738"/>
    <lineage>
        <taxon>Bacteria</taxon>
        <taxon>Pseudomonadati</taxon>
        <taxon>Planctomycetota</taxon>
        <taxon>Planctomycetia</taxon>
        <taxon>Pirellulales</taxon>
        <taxon>Pirellulaceae</taxon>
        <taxon>Neorhodopirellula</taxon>
    </lineage>
</organism>
<feature type="domain" description="DUF1592" evidence="4">
    <location>
        <begin position="442"/>
        <end position="569"/>
    </location>
</feature>
<evidence type="ECO:0000259" key="2">
    <source>
        <dbReference type="Pfam" id="PF07626"/>
    </source>
</evidence>
<dbReference type="Pfam" id="PF07624">
    <property type="entry name" value="PSD2"/>
    <property type="match status" value="1"/>
</dbReference>